<dbReference type="Pfam" id="PF07394">
    <property type="entry name" value="DUF1501"/>
    <property type="match status" value="1"/>
</dbReference>
<dbReference type="PROSITE" id="PS51318">
    <property type="entry name" value="TAT"/>
    <property type="match status" value="1"/>
</dbReference>
<organism evidence="2">
    <name type="scientific">marine sediment metagenome</name>
    <dbReference type="NCBI Taxonomy" id="412755"/>
    <lineage>
        <taxon>unclassified sequences</taxon>
        <taxon>metagenomes</taxon>
        <taxon>ecological metagenomes</taxon>
    </lineage>
</organism>
<evidence type="ECO:0000256" key="1">
    <source>
        <dbReference type="SAM" id="MobiDB-lite"/>
    </source>
</evidence>
<accession>X1D7H1</accession>
<name>X1D7H1_9ZZZZ</name>
<feature type="region of interest" description="Disordered" evidence="1">
    <location>
        <begin position="78"/>
        <end position="106"/>
    </location>
</feature>
<proteinExistence type="predicted"/>
<reference evidence="2" key="1">
    <citation type="journal article" date="2014" name="Front. Microbiol.">
        <title>High frequency of phylogenetically diverse reductive dehalogenase-homologous genes in deep subseafloor sedimentary metagenomes.</title>
        <authorList>
            <person name="Kawai M."/>
            <person name="Futagami T."/>
            <person name="Toyoda A."/>
            <person name="Takaki Y."/>
            <person name="Nishi S."/>
            <person name="Hori S."/>
            <person name="Arai W."/>
            <person name="Tsubouchi T."/>
            <person name="Morono Y."/>
            <person name="Uchiyama I."/>
            <person name="Ito T."/>
            <person name="Fujiyama A."/>
            <person name="Inagaki F."/>
            <person name="Takami H."/>
        </authorList>
    </citation>
    <scope>NUCLEOTIDE SEQUENCE</scope>
    <source>
        <strain evidence="2">Expedition CK06-06</strain>
    </source>
</reference>
<gene>
    <name evidence="2" type="ORF">S01H4_52952</name>
</gene>
<dbReference type="InterPro" id="IPR006311">
    <property type="entry name" value="TAT_signal"/>
</dbReference>
<sequence>MVTRREMLARMGAGMGTLGLASVLSEEASALPPPSSSLASPLAVKAPHFAPRAKRIIHLYMNGGPSQVDTFDHKPALAKHKGQRPTSTKDLKTENGTGGLMPSPFKFQPRGQSGLEISELYQEIGRFADDLCVINGMYTDIPNHEPSMFMMNSGHVQAIRPSYGSWLQYGLGTENQNLPGYVVLCPGLPVNGAAN</sequence>
<protein>
    <recommendedName>
        <fullName evidence="3">DUF1501 domain-containing protein</fullName>
    </recommendedName>
</protein>
<feature type="non-terminal residue" evidence="2">
    <location>
        <position position="195"/>
    </location>
</feature>
<dbReference type="EMBL" id="BART01030301">
    <property type="protein sequence ID" value="GAH16167.1"/>
    <property type="molecule type" value="Genomic_DNA"/>
</dbReference>
<dbReference type="AlphaFoldDB" id="X1D7H1"/>
<evidence type="ECO:0008006" key="3">
    <source>
        <dbReference type="Google" id="ProtNLM"/>
    </source>
</evidence>
<evidence type="ECO:0000313" key="2">
    <source>
        <dbReference type="EMBL" id="GAH16167.1"/>
    </source>
</evidence>
<dbReference type="InterPro" id="IPR010869">
    <property type="entry name" value="DUF1501"/>
</dbReference>
<comment type="caution">
    <text evidence="2">The sequence shown here is derived from an EMBL/GenBank/DDBJ whole genome shotgun (WGS) entry which is preliminary data.</text>
</comment>